<evidence type="ECO:0000256" key="5">
    <source>
        <dbReference type="PROSITE-ProRule" id="PRU00221"/>
    </source>
</evidence>
<evidence type="ECO:0000256" key="2">
    <source>
        <dbReference type="ARBA" id="ARBA00022737"/>
    </source>
</evidence>
<dbReference type="PANTHER" id="PTHR19848">
    <property type="entry name" value="WD40 REPEAT PROTEIN"/>
    <property type="match status" value="1"/>
</dbReference>
<dbReference type="VEuPathDB" id="TriTrypDB:TvY486_0703130"/>
<keyword evidence="4" id="KW-0687">Ribonucleoprotein</keyword>
<dbReference type="Pfam" id="PF00400">
    <property type="entry name" value="WD40"/>
    <property type="match status" value="4"/>
</dbReference>
<dbReference type="Gene3D" id="2.130.10.10">
    <property type="entry name" value="YVTN repeat-like/Quinoprotein amine dehydrogenase"/>
    <property type="match status" value="2"/>
</dbReference>
<protein>
    <submittedName>
        <fullName evidence="6">Uncharacterized protein</fullName>
    </submittedName>
</protein>
<dbReference type="PANTHER" id="PTHR19848:SF8">
    <property type="entry name" value="F-BOX AND WD REPEAT DOMAIN CONTAINING 7"/>
    <property type="match status" value="1"/>
</dbReference>
<feature type="repeat" description="WD" evidence="5">
    <location>
        <begin position="6"/>
        <end position="41"/>
    </location>
</feature>
<proteinExistence type="predicted"/>
<evidence type="ECO:0000313" key="6">
    <source>
        <dbReference type="EMBL" id="CCC48979.1"/>
    </source>
</evidence>
<dbReference type="GO" id="GO:0005840">
    <property type="term" value="C:ribosome"/>
    <property type="evidence" value="ECO:0007669"/>
    <property type="project" value="UniProtKB-KW"/>
</dbReference>
<evidence type="ECO:0000256" key="3">
    <source>
        <dbReference type="ARBA" id="ARBA00022980"/>
    </source>
</evidence>
<dbReference type="InterPro" id="IPR036322">
    <property type="entry name" value="WD40_repeat_dom_sf"/>
</dbReference>
<evidence type="ECO:0000256" key="1">
    <source>
        <dbReference type="ARBA" id="ARBA00022574"/>
    </source>
</evidence>
<dbReference type="GO" id="GO:1990904">
    <property type="term" value="C:ribonucleoprotein complex"/>
    <property type="evidence" value="ECO:0007669"/>
    <property type="project" value="UniProtKB-KW"/>
</dbReference>
<name>G0TYD2_TRYVY</name>
<dbReference type="InterPro" id="IPR015943">
    <property type="entry name" value="WD40/YVTN_repeat-like_dom_sf"/>
</dbReference>
<dbReference type="InterPro" id="IPR019775">
    <property type="entry name" value="WD40_repeat_CS"/>
</dbReference>
<dbReference type="OMA" id="ACSECVF"/>
<keyword evidence="1 5" id="KW-0853">WD repeat</keyword>
<evidence type="ECO:0000256" key="4">
    <source>
        <dbReference type="ARBA" id="ARBA00023274"/>
    </source>
</evidence>
<dbReference type="AlphaFoldDB" id="G0TYD2"/>
<dbReference type="InterPro" id="IPR001680">
    <property type="entry name" value="WD40_rpt"/>
</dbReference>
<organism evidence="6">
    <name type="scientific">Trypanosoma vivax (strain Y486)</name>
    <dbReference type="NCBI Taxonomy" id="1055687"/>
    <lineage>
        <taxon>Eukaryota</taxon>
        <taxon>Discoba</taxon>
        <taxon>Euglenozoa</taxon>
        <taxon>Kinetoplastea</taxon>
        <taxon>Metakinetoplastina</taxon>
        <taxon>Trypanosomatida</taxon>
        <taxon>Trypanosomatidae</taxon>
        <taxon>Trypanosoma</taxon>
        <taxon>Duttonella</taxon>
    </lineage>
</organism>
<dbReference type="SMART" id="SM00320">
    <property type="entry name" value="WD40"/>
    <property type="match status" value="6"/>
</dbReference>
<dbReference type="PROSITE" id="PS50294">
    <property type="entry name" value="WD_REPEATS_REGION"/>
    <property type="match status" value="2"/>
</dbReference>
<feature type="repeat" description="WD" evidence="5">
    <location>
        <begin position="324"/>
        <end position="357"/>
    </location>
</feature>
<dbReference type="PRINTS" id="PR00320">
    <property type="entry name" value="GPROTEINBRPT"/>
</dbReference>
<dbReference type="InterPro" id="IPR020472">
    <property type="entry name" value="WD40_PAC1"/>
</dbReference>
<dbReference type="SUPFAM" id="SSF50978">
    <property type="entry name" value="WD40 repeat-like"/>
    <property type="match status" value="1"/>
</dbReference>
<sequence length="372" mass="40156">MLLSLPRAHEEVVTSLQFSPYHTSIICSTSGDDTAALWDLRLDQDECCIARLVHHRQPTNHALFLESDGRLLLTASDDRTIACWDMRQLCQPVGEINGFGGGINKMLLAPATVPERNERSQTPLLVSACDDGSVYLHSLNLGAPIAQNGHGAAEIPPLVPAPTASPSVSTPVVGSLVNRFLSSTSTVNDVVLSPNPNHLLTASEDHAVRLWCIFPTAGGLVTSFDEFENPVNHVAVRHHEEGLLPSGVGRTSNCWVYAACSECVFAVDLDPSTGAFGDGARTFTGHRDYVRGLEFIGPDTLLTVSDDSTAIEWSIRTTHVVRQVRLHEGFVMASATSAACDLLVTGTDEGEMRVWRLPFRTETCCDAIVGSK</sequence>
<dbReference type="PROSITE" id="PS50082">
    <property type="entry name" value="WD_REPEATS_2"/>
    <property type="match status" value="4"/>
</dbReference>
<reference evidence="6" key="1">
    <citation type="journal article" date="2012" name="Proc. Natl. Acad. Sci. U.S.A.">
        <title>Antigenic diversity is generated by distinct evolutionary mechanisms in African trypanosome species.</title>
        <authorList>
            <person name="Jackson A.P."/>
            <person name="Berry A."/>
            <person name="Aslett M."/>
            <person name="Allison H.C."/>
            <person name="Burton P."/>
            <person name="Vavrova-Anderson J."/>
            <person name="Brown R."/>
            <person name="Browne H."/>
            <person name="Corton N."/>
            <person name="Hauser H."/>
            <person name="Gamble J."/>
            <person name="Gilderthorp R."/>
            <person name="Marcello L."/>
            <person name="McQuillan J."/>
            <person name="Otto T.D."/>
            <person name="Quail M.A."/>
            <person name="Sanders M.J."/>
            <person name="van Tonder A."/>
            <person name="Ginger M.L."/>
            <person name="Field M.C."/>
            <person name="Barry J.D."/>
            <person name="Hertz-Fowler C."/>
            <person name="Berriman M."/>
        </authorList>
    </citation>
    <scope>NUCLEOTIDE SEQUENCE</scope>
    <source>
        <strain evidence="6">Y486</strain>
    </source>
</reference>
<gene>
    <name evidence="6" type="ORF">TVY486_0703130</name>
</gene>
<dbReference type="PROSITE" id="PS00678">
    <property type="entry name" value="WD_REPEATS_1"/>
    <property type="match status" value="1"/>
</dbReference>
<feature type="repeat" description="WD" evidence="5">
    <location>
        <begin position="180"/>
        <end position="211"/>
    </location>
</feature>
<feature type="repeat" description="WD" evidence="5">
    <location>
        <begin position="52"/>
        <end position="87"/>
    </location>
</feature>
<dbReference type="EMBL" id="HE573023">
    <property type="protein sequence ID" value="CCC48979.1"/>
    <property type="molecule type" value="Genomic_DNA"/>
</dbReference>
<accession>G0TYD2</accession>
<keyword evidence="3" id="KW-0689">Ribosomal protein</keyword>
<keyword evidence="2" id="KW-0677">Repeat</keyword>